<organism evidence="1 2">
    <name type="scientific">Channa argus</name>
    <name type="common">Northern snakehead</name>
    <name type="synonym">Ophicephalus argus</name>
    <dbReference type="NCBI Taxonomy" id="215402"/>
    <lineage>
        <taxon>Eukaryota</taxon>
        <taxon>Metazoa</taxon>
        <taxon>Chordata</taxon>
        <taxon>Craniata</taxon>
        <taxon>Vertebrata</taxon>
        <taxon>Euteleostomi</taxon>
        <taxon>Actinopterygii</taxon>
        <taxon>Neopterygii</taxon>
        <taxon>Teleostei</taxon>
        <taxon>Neoteleostei</taxon>
        <taxon>Acanthomorphata</taxon>
        <taxon>Anabantaria</taxon>
        <taxon>Anabantiformes</taxon>
        <taxon>Channoidei</taxon>
        <taxon>Channidae</taxon>
        <taxon>Channa</taxon>
    </lineage>
</organism>
<evidence type="ECO:0000313" key="2">
    <source>
        <dbReference type="Proteomes" id="UP000503349"/>
    </source>
</evidence>
<proteinExistence type="predicted"/>
<sequence>MGVGGKEVVLRGVVEWEGVEKGKLTGRKEEGEEEVIFMFTTHHSIMEELRVETVRASNVNKMGKSEKLEGVGFLDSQTYQRLVRVHH</sequence>
<keyword evidence="2" id="KW-1185">Reference proteome</keyword>
<accession>A0A6G1P7E6</accession>
<reference evidence="1 2" key="1">
    <citation type="submission" date="2019-02" db="EMBL/GenBank/DDBJ databases">
        <title>Opniocepnalus argus genome.</title>
        <authorList>
            <person name="Zhou C."/>
            <person name="Xiao S."/>
        </authorList>
    </citation>
    <scope>NUCLEOTIDE SEQUENCE [LARGE SCALE GENOMIC DNA]</scope>
    <source>
        <strain evidence="1">OARG1902GOOAL</strain>
        <tissue evidence="1">Muscle</tissue>
    </source>
</reference>
<dbReference type="Proteomes" id="UP000503349">
    <property type="component" value="Chromosome 2"/>
</dbReference>
<name>A0A6G1P7E6_CHAAH</name>
<gene>
    <name evidence="1" type="ORF">EXN66_Car001824</name>
</gene>
<reference evidence="2" key="2">
    <citation type="submission" date="2019-02" db="EMBL/GenBank/DDBJ databases">
        <title>Opniocepnalus argus Var Kimnra genome.</title>
        <authorList>
            <person name="Zhou C."/>
            <person name="Xiao S."/>
        </authorList>
    </citation>
    <scope>NUCLEOTIDE SEQUENCE [LARGE SCALE GENOMIC DNA]</scope>
</reference>
<dbReference type="EMBL" id="CM015713">
    <property type="protein sequence ID" value="KAF3686152.1"/>
    <property type="molecule type" value="Genomic_DNA"/>
</dbReference>
<dbReference type="AlphaFoldDB" id="A0A6G1P7E6"/>
<evidence type="ECO:0000313" key="1">
    <source>
        <dbReference type="EMBL" id="KAF3686152.1"/>
    </source>
</evidence>
<protein>
    <submittedName>
        <fullName evidence="1">Uncharacterized protein</fullName>
    </submittedName>
</protein>